<dbReference type="OrthoDB" id="194358at2759"/>
<evidence type="ECO:0000313" key="4">
    <source>
        <dbReference type="Proteomes" id="UP000053599"/>
    </source>
</evidence>
<dbReference type="AlphaFoldDB" id="A0A0D1W3N1"/>
<dbReference type="EMBL" id="KN846952">
    <property type="protein sequence ID" value="KIV83380.1"/>
    <property type="molecule type" value="Genomic_DNA"/>
</dbReference>
<evidence type="ECO:0000256" key="1">
    <source>
        <dbReference type="SAM" id="MobiDB-lite"/>
    </source>
</evidence>
<dbReference type="HOGENOM" id="CLU_028489_0_0_1"/>
<dbReference type="Pfam" id="PF14420">
    <property type="entry name" value="Clr5"/>
    <property type="match status" value="1"/>
</dbReference>
<dbReference type="Proteomes" id="UP000053599">
    <property type="component" value="Unassembled WGS sequence"/>
</dbReference>
<evidence type="ECO:0000313" key="3">
    <source>
        <dbReference type="EMBL" id="KIV83380.1"/>
    </source>
</evidence>
<gene>
    <name evidence="3" type="ORF">PV11_05411</name>
</gene>
<dbReference type="PANTHER" id="PTHR38788">
    <property type="entry name" value="CLR5 DOMAIN-CONTAINING PROTEIN"/>
    <property type="match status" value="1"/>
</dbReference>
<evidence type="ECO:0000259" key="2">
    <source>
        <dbReference type="Pfam" id="PF14420"/>
    </source>
</evidence>
<organism evidence="3 4">
    <name type="scientific">Exophiala sideris</name>
    <dbReference type="NCBI Taxonomy" id="1016849"/>
    <lineage>
        <taxon>Eukaryota</taxon>
        <taxon>Fungi</taxon>
        <taxon>Dikarya</taxon>
        <taxon>Ascomycota</taxon>
        <taxon>Pezizomycotina</taxon>
        <taxon>Eurotiomycetes</taxon>
        <taxon>Chaetothyriomycetidae</taxon>
        <taxon>Chaetothyriales</taxon>
        <taxon>Herpotrichiellaceae</taxon>
        <taxon>Exophiala</taxon>
    </lineage>
</organism>
<dbReference type="InterPro" id="IPR025676">
    <property type="entry name" value="Clr5_dom"/>
</dbReference>
<accession>A0A0D1W3N1</accession>
<reference evidence="3 4" key="1">
    <citation type="submission" date="2015-01" db="EMBL/GenBank/DDBJ databases">
        <title>The Genome Sequence of Exophiala sideris CBS121828.</title>
        <authorList>
            <consortium name="The Broad Institute Genomics Platform"/>
            <person name="Cuomo C."/>
            <person name="de Hoog S."/>
            <person name="Gorbushina A."/>
            <person name="Stielow B."/>
            <person name="Teixiera M."/>
            <person name="Abouelleil A."/>
            <person name="Chapman S.B."/>
            <person name="Priest M."/>
            <person name="Young S.K."/>
            <person name="Wortman J."/>
            <person name="Nusbaum C."/>
            <person name="Birren B."/>
        </authorList>
    </citation>
    <scope>NUCLEOTIDE SEQUENCE [LARGE SCALE GENOMIC DNA]</scope>
    <source>
        <strain evidence="3 4">CBS 121828</strain>
    </source>
</reference>
<protein>
    <recommendedName>
        <fullName evidence="2">Clr5 domain-containing protein</fullName>
    </recommendedName>
</protein>
<proteinExistence type="predicted"/>
<feature type="region of interest" description="Disordered" evidence="1">
    <location>
        <begin position="88"/>
        <end position="120"/>
    </location>
</feature>
<dbReference type="PANTHER" id="PTHR38788:SF3">
    <property type="entry name" value="CLR5 DOMAIN-CONTAINING PROTEIN"/>
    <property type="match status" value="1"/>
</dbReference>
<feature type="domain" description="Clr5" evidence="2">
    <location>
        <begin position="28"/>
        <end position="81"/>
    </location>
</feature>
<name>A0A0D1W3N1_9EURO</name>
<sequence>MTFPILAPRPSEPVACIATKTPPVPTHSDSEWAALYSEIERLYIRERRKLRYVMEYMERKYDFEATKQMYKKRFTRWGFQKNCKRSAASSCASKTQGDRKRVASRKASPTEELGLVPPSPNLSHDDTLSLRFLRRVRIWSIAFFESVQFRDEVQASQQPKLLQLSADPLRSSKGKEISFAFKLVMDLLHRGNGDLAGRMARKAFLLAEDMWQVEGPALMWNLLEMMHYMVTFRHVQLFHMLLAHLIALADGQMPETHPFPTMLRDLRGLVASLTRTASTSRGSPSSSSSFWSPSSAGNVTTPCGNASVSGLLLDSLPSLLERAWILNAKTLFDHFDPRLILLYCDVIYDSCSIPPPSDIAGVAGQWVSQVEAQPLLSVTAVSHHAQGLLASTSVEEERMIQCLLTPRMDAAPPQDYKMLRERSLAALWERGNSILSKEAGIDGDSRMLLSMLAGMITAKILEGLSLATELTAKWPRIHAGHLACALKVLIDLDTEHGNGLQSPNLDTIERIRAMVALRGYADGEMAPQVIRDMWLLQDALTVAGKYGEAQEVEEDAYRRMNQYMQDVPVAFA</sequence>